<keyword evidence="4" id="KW-1133">Transmembrane helix</keyword>
<dbReference type="CDD" id="cd08377">
    <property type="entry name" value="C2C_MCTP_PRT"/>
    <property type="match status" value="1"/>
</dbReference>
<feature type="compositionally biased region" description="Polar residues" evidence="3">
    <location>
        <begin position="128"/>
        <end position="141"/>
    </location>
</feature>
<dbReference type="PANTHER" id="PTHR45911:SF4">
    <property type="entry name" value="MULTIPLE C2 AND TRANSMEMBRANE DOMAIN-CONTAINING PROTEIN"/>
    <property type="match status" value="1"/>
</dbReference>
<dbReference type="Proteomes" id="UP000694844">
    <property type="component" value="Chromosome 4"/>
</dbReference>
<dbReference type="Pfam" id="PF00168">
    <property type="entry name" value="C2"/>
    <property type="match status" value="3"/>
</dbReference>
<keyword evidence="6" id="KW-1185">Reference proteome</keyword>
<feature type="domain" description="C2" evidence="5">
    <location>
        <begin position="357"/>
        <end position="473"/>
    </location>
</feature>
<name>A0A8B8E3P7_CRAVI</name>
<dbReference type="FunFam" id="2.60.40.150:FF:000050">
    <property type="entry name" value="Multiple C2 and transmembrane domain containing 1"/>
    <property type="match status" value="1"/>
</dbReference>
<dbReference type="SUPFAM" id="SSF49562">
    <property type="entry name" value="C2 domain (Calcium/lipid-binding domain, CaLB)"/>
    <property type="match status" value="3"/>
</dbReference>
<accession>A0A8B8E3P7</accession>
<dbReference type="PRINTS" id="PR00360">
    <property type="entry name" value="C2DOMAIN"/>
</dbReference>
<feature type="compositionally biased region" description="Polar residues" evidence="3">
    <location>
        <begin position="154"/>
        <end position="175"/>
    </location>
</feature>
<feature type="transmembrane region" description="Helical" evidence="4">
    <location>
        <begin position="831"/>
        <end position="852"/>
    </location>
</feature>
<evidence type="ECO:0000313" key="6">
    <source>
        <dbReference type="Proteomes" id="UP000694844"/>
    </source>
</evidence>
<evidence type="ECO:0000256" key="2">
    <source>
        <dbReference type="ARBA" id="ARBA00022837"/>
    </source>
</evidence>
<protein>
    <submittedName>
        <fullName evidence="7">Multiple C2 and transmembrane domain-containing protein 1-like isoform X1</fullName>
    </submittedName>
</protein>
<dbReference type="GO" id="GO:0030672">
    <property type="term" value="C:synaptic vesicle membrane"/>
    <property type="evidence" value="ECO:0007669"/>
    <property type="project" value="TreeGrafter"/>
</dbReference>
<feature type="transmembrane region" description="Helical" evidence="4">
    <location>
        <begin position="712"/>
        <end position="739"/>
    </location>
</feature>
<dbReference type="KEGG" id="cvn:111131232"/>
<evidence type="ECO:0000313" key="7">
    <source>
        <dbReference type="RefSeq" id="XP_022334368.1"/>
    </source>
</evidence>
<dbReference type="CDD" id="cd04042">
    <property type="entry name" value="C2A_MCTP_PRT"/>
    <property type="match status" value="1"/>
</dbReference>
<keyword evidence="2" id="KW-0106">Calcium</keyword>
<keyword evidence="4" id="KW-0472">Membrane</keyword>
<organism evidence="6 7">
    <name type="scientific">Crassostrea virginica</name>
    <name type="common">Eastern oyster</name>
    <dbReference type="NCBI Taxonomy" id="6565"/>
    <lineage>
        <taxon>Eukaryota</taxon>
        <taxon>Metazoa</taxon>
        <taxon>Spiralia</taxon>
        <taxon>Lophotrochozoa</taxon>
        <taxon>Mollusca</taxon>
        <taxon>Bivalvia</taxon>
        <taxon>Autobranchia</taxon>
        <taxon>Pteriomorphia</taxon>
        <taxon>Ostreida</taxon>
        <taxon>Ostreoidea</taxon>
        <taxon>Ostreidae</taxon>
        <taxon>Crassostrea</taxon>
    </lineage>
</organism>
<dbReference type="GO" id="GO:0005509">
    <property type="term" value="F:calcium ion binding"/>
    <property type="evidence" value="ECO:0007669"/>
    <property type="project" value="TreeGrafter"/>
</dbReference>
<reference evidence="7" key="1">
    <citation type="submission" date="2025-08" db="UniProtKB">
        <authorList>
            <consortium name="RefSeq"/>
        </authorList>
    </citation>
    <scope>IDENTIFICATION</scope>
    <source>
        <tissue evidence="7">Whole sample</tissue>
    </source>
</reference>
<proteinExistence type="predicted"/>
<evidence type="ECO:0000259" key="5">
    <source>
        <dbReference type="PROSITE" id="PS50004"/>
    </source>
</evidence>
<evidence type="ECO:0000256" key="4">
    <source>
        <dbReference type="SAM" id="Phobius"/>
    </source>
</evidence>
<dbReference type="GO" id="GO:0046928">
    <property type="term" value="P:regulation of neurotransmitter secretion"/>
    <property type="evidence" value="ECO:0007669"/>
    <property type="project" value="TreeGrafter"/>
</dbReference>
<evidence type="ECO:0000256" key="3">
    <source>
        <dbReference type="SAM" id="MobiDB-lite"/>
    </source>
</evidence>
<feature type="region of interest" description="Disordered" evidence="3">
    <location>
        <begin position="120"/>
        <end position="176"/>
    </location>
</feature>
<sequence length="913" mass="104950">MEEERADNVLQDSMERKLDCCGSPKQSPKSKQKKKTKSSETLGSESPKKRKESIFTKLGHKLLQTSHKKALANSDDSLSRSMESLDKLLEERIDSTNGARSASEASIFTGKKAVFEVDFEDESDERVQPSSREGSPLVEQTTGRKKQKLHRQTSEISVQSDRGQTESTRSRSQSGDVIPVLSEDSNFLVFECDKENLNQDTGLRQRRHELMQHSFFHLDVWLKEGKDLVVRDSSGTSDPYVKFKIGDKQFYKSRTVYKCLNPKWDERFTIPIEDVFKPVSVKCYDYDRGVKDDRMGAAEINLSMLSLNSPTELKLELKDKKDVEYMGFILLQCTLVPKSSEEKEQFQQTRGSTLKKSVGSLESQARKLKMQIWSGIVNIVLVEGHDLMAMDDNGLSDPYVKFRLGQEKYKSKHKYKTLNPRWLEQFSLRIFDDQSHTLEISVYDHDLRSDDFMGRTSIDLSEIEKEKTHMIIKELEDGAGTIKLLLTISGTQGAETITDLVNYTTNTKERDDLYRSYGLVNSFKNLKDVGWLQVKVIRAQGLRSADIGGKSDPFCVLELVNARLQTQTEYKTLNPEWNKIFTFNVKDIHSVLEVTVYDEDRDKKAEFLGKVAIPILQMKRGVRRWYALKDKKLTGRSKGAILLEMDYIYNLVKAAVRTVNPREEKYMQAEPKFKISLMKRNINRVMQIISSIMEVGKFLQSCFEWESKARSITAFTVFLIITWFFEPYMLPVTLLILFLKNYFIKSAKEAFSVESREDLMSVDEEDDDDDDETSKKHHKKISLTIKRKKDEKTGVREKFQAAQEVCLQVQQGMDMVASLGERIKNTFNWSVPWLSLLAVIALSVGVVVLYFLPIRVLILLWGINKFTKKLRAPNAIPNNELLDYLSRVPSDSELIHYRELSPDVPNLGKKKRA</sequence>
<dbReference type="GeneID" id="111131232"/>
<dbReference type="PROSITE" id="PS50004">
    <property type="entry name" value="C2"/>
    <property type="match status" value="3"/>
</dbReference>
<dbReference type="RefSeq" id="XP_022334368.1">
    <property type="nucleotide sequence ID" value="XM_022478660.1"/>
</dbReference>
<evidence type="ECO:0000256" key="1">
    <source>
        <dbReference type="ARBA" id="ARBA00022723"/>
    </source>
</evidence>
<dbReference type="PANTHER" id="PTHR45911">
    <property type="entry name" value="C2 DOMAIN-CONTAINING PROTEIN"/>
    <property type="match status" value="1"/>
</dbReference>
<feature type="domain" description="C2" evidence="5">
    <location>
        <begin position="509"/>
        <end position="630"/>
    </location>
</feature>
<feature type="region of interest" description="Disordered" evidence="3">
    <location>
        <begin position="1"/>
        <end position="53"/>
    </location>
</feature>
<dbReference type="FunFam" id="2.60.40.150:FF:000167">
    <property type="entry name" value="Multiple C2 domains, transmembrane 2a"/>
    <property type="match status" value="1"/>
</dbReference>
<dbReference type="OrthoDB" id="5973539at2759"/>
<keyword evidence="4" id="KW-0812">Transmembrane</keyword>
<dbReference type="Gene3D" id="2.60.40.150">
    <property type="entry name" value="C2 domain"/>
    <property type="match status" value="3"/>
</dbReference>
<dbReference type="InterPro" id="IPR000008">
    <property type="entry name" value="C2_dom"/>
</dbReference>
<feature type="domain" description="C2" evidence="5">
    <location>
        <begin position="199"/>
        <end position="315"/>
    </location>
</feature>
<dbReference type="CDD" id="cd08376">
    <property type="entry name" value="C2B_MCTP_PRT"/>
    <property type="match status" value="1"/>
</dbReference>
<dbReference type="SMART" id="SM00239">
    <property type="entry name" value="C2"/>
    <property type="match status" value="3"/>
</dbReference>
<gene>
    <name evidence="7" type="primary">LOC111131232</name>
</gene>
<dbReference type="InterPro" id="IPR035892">
    <property type="entry name" value="C2_domain_sf"/>
</dbReference>
<dbReference type="AlphaFoldDB" id="A0A8B8E3P7"/>
<keyword evidence="1" id="KW-0479">Metal-binding</keyword>